<evidence type="ECO:0000256" key="1">
    <source>
        <dbReference type="ARBA" id="ARBA00006594"/>
    </source>
</evidence>
<dbReference type="GO" id="GO:0043565">
    <property type="term" value="F:sequence-specific DNA binding"/>
    <property type="evidence" value="ECO:0007669"/>
    <property type="project" value="TreeGrafter"/>
</dbReference>
<dbReference type="PRINTS" id="PR00505">
    <property type="entry name" value="D12N6MTFRASE"/>
</dbReference>
<reference evidence="9" key="1">
    <citation type="submission" date="2018-12" db="EMBL/GenBank/DDBJ databases">
        <authorList>
            <consortium name="NARMS: The National Antimicrobial Resistance Monitoring System"/>
        </authorList>
    </citation>
    <scope>NUCLEOTIDE SEQUENCE</scope>
    <source>
        <strain evidence="9">FSIS11816337</strain>
    </source>
</reference>
<comment type="similarity">
    <text evidence="1 8">Belongs to the N(4)/N(6)-methyltransferase family.</text>
</comment>
<organism evidence="9">
    <name type="scientific">Salmonella derby</name>
    <dbReference type="NCBI Taxonomy" id="28144"/>
    <lineage>
        <taxon>Bacteria</taxon>
        <taxon>Pseudomonadati</taxon>
        <taxon>Pseudomonadota</taxon>
        <taxon>Gammaproteobacteria</taxon>
        <taxon>Enterobacterales</taxon>
        <taxon>Enterobacteriaceae</taxon>
        <taxon>Salmonella</taxon>
    </lineage>
</organism>
<name>A0A3W0AZQ5_SALDE</name>
<dbReference type="InterPro" id="IPR012263">
    <property type="entry name" value="M_m6A_EcoRV"/>
</dbReference>
<protein>
    <recommendedName>
        <fullName evidence="2 8">Site-specific DNA-methyltransferase (adenine-specific)</fullName>
        <ecNumber evidence="2 8">2.1.1.72</ecNumber>
    </recommendedName>
</protein>
<dbReference type="GO" id="GO:1904047">
    <property type="term" value="F:S-adenosyl-L-methionine binding"/>
    <property type="evidence" value="ECO:0007669"/>
    <property type="project" value="TreeGrafter"/>
</dbReference>
<sequence length="301" mass="34191">MSNSQTCIAINRPAVKATISYMRAIRAQEEYERPIFKWVGGKFSELPIVLEHLPHGKRLIEPFVGGGSVFTNAGFRHNLLNDINSDLINFYQTLQREGHSLITLAYRFFQNYNNVDAYLDVREAFNRGKYDQLHHAAAFLYLNRHCFNGLTRYNKNGEFNVGYGKYKSHYFPHTEMEAFLANDVIKNTSFVSGDFAGVIEAAGEDDVIFCDPPYEPLPDTEGFTSYSGNSFRFDEQKRLVSLLVEAHQRGAKVVITNSGAPKIRELYEENGFKLYPMPARRSVSCKASTRIVANDIIATLK</sequence>
<dbReference type="GO" id="GO:0006298">
    <property type="term" value="P:mismatch repair"/>
    <property type="evidence" value="ECO:0007669"/>
    <property type="project" value="TreeGrafter"/>
</dbReference>
<evidence type="ECO:0000256" key="3">
    <source>
        <dbReference type="ARBA" id="ARBA00022603"/>
    </source>
</evidence>
<dbReference type="GO" id="GO:0032259">
    <property type="term" value="P:methylation"/>
    <property type="evidence" value="ECO:0007669"/>
    <property type="project" value="UniProtKB-KW"/>
</dbReference>
<evidence type="ECO:0000256" key="6">
    <source>
        <dbReference type="ARBA" id="ARBA00047942"/>
    </source>
</evidence>
<evidence type="ECO:0000313" key="9">
    <source>
        <dbReference type="EMBL" id="ECA3154832.1"/>
    </source>
</evidence>
<keyword evidence="4 8" id="KW-0808">Transferase</keyword>
<feature type="binding site" evidence="7">
    <location>
        <position position="211"/>
    </location>
    <ligand>
        <name>S-adenosyl-L-methionine</name>
        <dbReference type="ChEBI" id="CHEBI:59789"/>
    </ligand>
</feature>
<dbReference type="InterPro" id="IPR023095">
    <property type="entry name" value="Ade_MeTrfase_dom_2"/>
</dbReference>
<dbReference type="EMBL" id="AAHTYN010000048">
    <property type="protein sequence ID" value="ECA3154832.1"/>
    <property type="molecule type" value="Genomic_DNA"/>
</dbReference>
<evidence type="ECO:0000256" key="4">
    <source>
        <dbReference type="ARBA" id="ARBA00022679"/>
    </source>
</evidence>
<dbReference type="InterPro" id="IPR002052">
    <property type="entry name" value="DNA_methylase_N6_adenine_CS"/>
</dbReference>
<dbReference type="PANTHER" id="PTHR30481">
    <property type="entry name" value="DNA ADENINE METHYLASE"/>
    <property type="match status" value="1"/>
</dbReference>
<dbReference type="EC" id="2.1.1.72" evidence="2 8"/>
<comment type="catalytic activity">
    <reaction evidence="6 8">
        <text>a 2'-deoxyadenosine in DNA + S-adenosyl-L-methionine = an N(6)-methyl-2'-deoxyadenosine in DNA + S-adenosyl-L-homocysteine + H(+)</text>
        <dbReference type="Rhea" id="RHEA:15197"/>
        <dbReference type="Rhea" id="RHEA-COMP:12418"/>
        <dbReference type="Rhea" id="RHEA-COMP:12419"/>
        <dbReference type="ChEBI" id="CHEBI:15378"/>
        <dbReference type="ChEBI" id="CHEBI:57856"/>
        <dbReference type="ChEBI" id="CHEBI:59789"/>
        <dbReference type="ChEBI" id="CHEBI:90615"/>
        <dbReference type="ChEBI" id="CHEBI:90616"/>
        <dbReference type="EC" id="2.1.1.72"/>
    </reaction>
</comment>
<proteinExistence type="inferred from homology"/>
<dbReference type="Gene3D" id="1.10.1020.10">
    <property type="entry name" value="Adenine-specific Methyltransferase, Domain 2"/>
    <property type="match status" value="1"/>
</dbReference>
<evidence type="ECO:0000256" key="5">
    <source>
        <dbReference type="ARBA" id="ARBA00022691"/>
    </source>
</evidence>
<feature type="binding site" evidence="7">
    <location>
        <position position="42"/>
    </location>
    <ligand>
        <name>S-adenosyl-L-methionine</name>
        <dbReference type="ChEBI" id="CHEBI:59789"/>
    </ligand>
</feature>
<dbReference type="InterPro" id="IPR012327">
    <property type="entry name" value="MeTrfase_D12"/>
</dbReference>
<dbReference type="SUPFAM" id="SSF53335">
    <property type="entry name" value="S-adenosyl-L-methionine-dependent methyltransferases"/>
    <property type="match status" value="1"/>
</dbReference>
<accession>A0A3W0AZQ5</accession>
<comment type="caution">
    <text evidence="9">The sequence shown here is derived from an EMBL/GenBank/DDBJ whole genome shotgun (WGS) entry which is preliminary data.</text>
</comment>
<dbReference type="NCBIfam" id="TIGR00571">
    <property type="entry name" value="dam"/>
    <property type="match status" value="1"/>
</dbReference>
<dbReference type="PROSITE" id="PS00092">
    <property type="entry name" value="N6_MTASE"/>
    <property type="match status" value="1"/>
</dbReference>
<gene>
    <name evidence="9" type="ORF">EJW65_22360</name>
</gene>
<keyword evidence="5 8" id="KW-0949">S-adenosyl-L-methionine</keyword>
<evidence type="ECO:0000256" key="8">
    <source>
        <dbReference type="RuleBase" id="RU361257"/>
    </source>
</evidence>
<dbReference type="PIRSF" id="PIRSF000398">
    <property type="entry name" value="M_m6A_EcoRV"/>
    <property type="match status" value="1"/>
</dbReference>
<dbReference type="InterPro" id="IPR029063">
    <property type="entry name" value="SAM-dependent_MTases_sf"/>
</dbReference>
<evidence type="ECO:0000256" key="2">
    <source>
        <dbReference type="ARBA" id="ARBA00011900"/>
    </source>
</evidence>
<dbReference type="GO" id="GO:0009007">
    <property type="term" value="F:site-specific DNA-methyltransferase (adenine-specific) activity"/>
    <property type="evidence" value="ECO:0007669"/>
    <property type="project" value="UniProtKB-UniRule"/>
</dbReference>
<feature type="binding site" evidence="7">
    <location>
        <position position="38"/>
    </location>
    <ligand>
        <name>S-adenosyl-L-methionine</name>
        <dbReference type="ChEBI" id="CHEBI:59789"/>
    </ligand>
</feature>
<dbReference type="Gene3D" id="3.40.50.150">
    <property type="entry name" value="Vaccinia Virus protein VP39"/>
    <property type="match status" value="1"/>
</dbReference>
<keyword evidence="3 8" id="KW-0489">Methyltransferase</keyword>
<feature type="binding site" evidence="7">
    <location>
        <position position="82"/>
    </location>
    <ligand>
        <name>S-adenosyl-L-methionine</name>
        <dbReference type="ChEBI" id="CHEBI:59789"/>
    </ligand>
</feature>
<dbReference type="Pfam" id="PF02086">
    <property type="entry name" value="MethyltransfD12"/>
    <property type="match status" value="1"/>
</dbReference>
<dbReference type="PANTHER" id="PTHR30481:SF3">
    <property type="entry name" value="DNA ADENINE METHYLASE"/>
    <property type="match status" value="1"/>
</dbReference>
<dbReference type="GO" id="GO:0009307">
    <property type="term" value="P:DNA restriction-modification system"/>
    <property type="evidence" value="ECO:0007669"/>
    <property type="project" value="InterPro"/>
</dbReference>
<evidence type="ECO:0000256" key="7">
    <source>
        <dbReference type="PIRSR" id="PIRSR000398-1"/>
    </source>
</evidence>
<dbReference type="AlphaFoldDB" id="A0A3W0AZQ5"/>